<keyword evidence="3 9" id="KW-0132">Cell division</keyword>
<feature type="transmembrane region" description="Helical" evidence="8">
    <location>
        <begin position="67"/>
        <end position="86"/>
    </location>
</feature>
<keyword evidence="2" id="KW-1003">Cell membrane</keyword>
<accession>A0A372ILB7</accession>
<dbReference type="EMBL" id="QVQT01000006">
    <property type="protein sequence ID" value="RFU15539.1"/>
    <property type="molecule type" value="Genomic_DNA"/>
</dbReference>
<dbReference type="RefSeq" id="WP_117302634.1">
    <property type="nucleotide sequence ID" value="NZ_QVQT02000006.1"/>
</dbReference>
<evidence type="ECO:0000256" key="7">
    <source>
        <dbReference type="ARBA" id="ARBA00023306"/>
    </source>
</evidence>
<reference evidence="9 10" key="1">
    <citation type="submission" date="2018-08" db="EMBL/GenBank/DDBJ databases">
        <title>Acidipila sp. 4G-K13, an acidobacterium isolated from forest soil.</title>
        <authorList>
            <person name="Gao Z.-H."/>
            <person name="Qiu L.-H."/>
        </authorList>
    </citation>
    <scope>NUCLEOTIDE SEQUENCE [LARGE SCALE GENOMIC DNA]</scope>
    <source>
        <strain evidence="9 10">4G-K13</strain>
    </source>
</reference>
<dbReference type="OrthoDB" id="129429at2"/>
<keyword evidence="4 8" id="KW-0812">Transmembrane</keyword>
<keyword evidence="7" id="KW-0131">Cell cycle</keyword>
<proteinExistence type="inferred from homology"/>
<evidence type="ECO:0000256" key="8">
    <source>
        <dbReference type="SAM" id="Phobius"/>
    </source>
</evidence>
<dbReference type="Proteomes" id="UP000264702">
    <property type="component" value="Unassembled WGS sequence"/>
</dbReference>
<evidence type="ECO:0000256" key="6">
    <source>
        <dbReference type="ARBA" id="ARBA00023136"/>
    </source>
</evidence>
<comment type="subcellular location">
    <subcellularLocation>
        <location evidence="1">Cell membrane</location>
        <topology evidence="1">Single-pass type II membrane protein</topology>
    </subcellularLocation>
</comment>
<keyword evidence="6 8" id="KW-0472">Membrane</keyword>
<dbReference type="GO" id="GO:0051301">
    <property type="term" value="P:cell division"/>
    <property type="evidence" value="ECO:0007669"/>
    <property type="project" value="UniProtKB-KW"/>
</dbReference>
<dbReference type="HAMAP" id="MF_00910">
    <property type="entry name" value="FtsL"/>
    <property type="match status" value="1"/>
</dbReference>
<protein>
    <submittedName>
        <fullName evidence="9">Cell division protein FtsL</fullName>
    </submittedName>
</protein>
<keyword evidence="5 8" id="KW-1133">Transmembrane helix</keyword>
<evidence type="ECO:0000313" key="9">
    <source>
        <dbReference type="EMBL" id="RFU15539.1"/>
    </source>
</evidence>
<dbReference type="AlphaFoldDB" id="A0A372ILB7"/>
<gene>
    <name evidence="9" type="ORF">D0Y96_18010</name>
</gene>
<sequence length="174" mass="19287">MATQAIAAQPGIGVSRHNAERLMERNASLMAAQRRARRGPTPEVLFAKRLDNTRLVKAEDPQRVREMRSFACAMALLFGLIMFYGWQHFSAIEYGYHVEAEKQQVQQLEEQNHQLRLTEAQLGDPARIDTMAKQLGLTAPQPGQVVRPDGAEGVTADPNAPVLAEARPLLPAVH</sequence>
<evidence type="ECO:0000313" key="10">
    <source>
        <dbReference type="Proteomes" id="UP000264702"/>
    </source>
</evidence>
<dbReference type="GO" id="GO:0005886">
    <property type="term" value="C:plasma membrane"/>
    <property type="evidence" value="ECO:0007669"/>
    <property type="project" value="UniProtKB-SubCell"/>
</dbReference>
<evidence type="ECO:0000256" key="2">
    <source>
        <dbReference type="ARBA" id="ARBA00022475"/>
    </source>
</evidence>
<evidence type="ECO:0000256" key="3">
    <source>
        <dbReference type="ARBA" id="ARBA00022618"/>
    </source>
</evidence>
<evidence type="ECO:0000256" key="1">
    <source>
        <dbReference type="ARBA" id="ARBA00004401"/>
    </source>
</evidence>
<organism evidence="9 10">
    <name type="scientific">Paracidobacterium acidisoli</name>
    <dbReference type="NCBI Taxonomy" id="2303751"/>
    <lineage>
        <taxon>Bacteria</taxon>
        <taxon>Pseudomonadati</taxon>
        <taxon>Acidobacteriota</taxon>
        <taxon>Terriglobia</taxon>
        <taxon>Terriglobales</taxon>
        <taxon>Acidobacteriaceae</taxon>
        <taxon>Paracidobacterium</taxon>
    </lineage>
</organism>
<evidence type="ECO:0000256" key="5">
    <source>
        <dbReference type="ARBA" id="ARBA00022989"/>
    </source>
</evidence>
<evidence type="ECO:0000256" key="4">
    <source>
        <dbReference type="ARBA" id="ARBA00022692"/>
    </source>
</evidence>
<dbReference type="InterPro" id="IPR011922">
    <property type="entry name" value="Cell_div_FtsL"/>
</dbReference>
<keyword evidence="10" id="KW-1185">Reference proteome</keyword>
<name>A0A372ILB7_9BACT</name>
<comment type="caution">
    <text evidence="9">The sequence shown here is derived from an EMBL/GenBank/DDBJ whole genome shotgun (WGS) entry which is preliminary data.</text>
</comment>